<dbReference type="KEGG" id="tbe:Trebr_1553"/>
<reference evidence="2" key="1">
    <citation type="submission" date="2011-04" db="EMBL/GenBank/DDBJ databases">
        <title>The complete genome of Treponema brennaborense DSM 12168.</title>
        <authorList>
            <person name="Lucas S."/>
            <person name="Han J."/>
            <person name="Lapidus A."/>
            <person name="Bruce D."/>
            <person name="Goodwin L."/>
            <person name="Pitluck S."/>
            <person name="Peters L."/>
            <person name="Kyrpides N."/>
            <person name="Mavromatis K."/>
            <person name="Ivanova N."/>
            <person name="Mikhailova N."/>
            <person name="Pagani I."/>
            <person name="Teshima H."/>
            <person name="Detter J.C."/>
            <person name="Tapia R."/>
            <person name="Han C."/>
            <person name="Land M."/>
            <person name="Hauser L."/>
            <person name="Markowitz V."/>
            <person name="Cheng J.-F."/>
            <person name="Hugenholtz P."/>
            <person name="Woyke T."/>
            <person name="Wu D."/>
            <person name="Gronow S."/>
            <person name="Wellnitz S."/>
            <person name="Brambilla E."/>
            <person name="Klenk H.-P."/>
            <person name="Eisen J.A."/>
        </authorList>
    </citation>
    <scope>NUCLEOTIDE SEQUENCE [LARGE SCALE GENOMIC DNA]</scope>
    <source>
        <strain evidence="2">DSM 12168 / CIP 105900 / DD5/3</strain>
    </source>
</reference>
<dbReference type="STRING" id="906968.Trebr_1553"/>
<dbReference type="AlphaFoldDB" id="F4LPB4"/>
<sequence length="507" mass="56579">MNTIIRVRHPFLIFFLLICAAVQLPAQMKSKSYEATGLFTAEMDSILNPVSFKNIRFDKAVFAVGSSSVWTDIAAAARIGSVYVGGAYANNTFQFFALPKIYPEMFPGAKPKNKHVASVLVGVRNLAFKVVFETHTVNAFRGFPYEEPFERIQYNGSSFSFSPAASSGIGDTAKIDRTYYRTDFDWTGFRIPLAGKVLTLKPYGGYAENRAVQSAAAEFISDSERTQTEGKKDNTTRQLRLFFYSGWGPFGLSYNFFSMFFNDRPQLYTYTGDTLQAGRLAEHRDAEQSWYQPGRTDFIHKFSAGYKPSFTLHKTLQLKIGVDVPIEFRFRNTPLSEVTTVKTILAYTDSGVLNGSEKQVTVEYKGSMKEERIVSCIPKLSAGLQWSIIPKKAVLHAGVSSQLVRYTYSHITEEKPSTVRKTATLTVASDGTKTERKEVVPAASSELRTERAFHTLQPVSVSFGMGFTWYITGSFIVDTAYSFSTDFTSTLDSLKQSNLGVAVTMKL</sequence>
<accession>F4LPB4</accession>
<evidence type="ECO:0000313" key="2">
    <source>
        <dbReference type="Proteomes" id="UP000006546"/>
    </source>
</evidence>
<dbReference type="EMBL" id="CP002696">
    <property type="protein sequence ID" value="AEE16976.1"/>
    <property type="molecule type" value="Genomic_DNA"/>
</dbReference>
<organism evidence="1 2">
    <name type="scientific">Treponema brennaborense (strain DSM 12168 / CIP 105900 / DD5/3)</name>
    <dbReference type="NCBI Taxonomy" id="906968"/>
    <lineage>
        <taxon>Bacteria</taxon>
        <taxon>Pseudomonadati</taxon>
        <taxon>Spirochaetota</taxon>
        <taxon>Spirochaetia</taxon>
        <taxon>Spirochaetales</taxon>
        <taxon>Treponemataceae</taxon>
        <taxon>Treponema</taxon>
    </lineage>
</organism>
<dbReference type="HOGENOM" id="CLU_537396_0_0_12"/>
<dbReference type="RefSeq" id="WP_013758681.1">
    <property type="nucleotide sequence ID" value="NC_015500.1"/>
</dbReference>
<evidence type="ECO:0000313" key="1">
    <source>
        <dbReference type="EMBL" id="AEE16976.1"/>
    </source>
</evidence>
<name>F4LPB4_TREBD</name>
<keyword evidence="2" id="KW-1185">Reference proteome</keyword>
<dbReference type="Proteomes" id="UP000006546">
    <property type="component" value="Chromosome"/>
</dbReference>
<gene>
    <name evidence="1" type="ordered locus">Trebr_1553</name>
</gene>
<protein>
    <submittedName>
        <fullName evidence="1">Uncharacterized protein</fullName>
    </submittedName>
</protein>
<proteinExistence type="predicted"/>